<name>A0ACC2B6T1_DIPCM</name>
<proteinExistence type="predicted"/>
<dbReference type="EMBL" id="CM055108">
    <property type="protein sequence ID" value="KAJ7525508.1"/>
    <property type="molecule type" value="Genomic_DNA"/>
</dbReference>
<organism evidence="1 2">
    <name type="scientific">Diphasiastrum complanatum</name>
    <name type="common">Issler's clubmoss</name>
    <name type="synonym">Lycopodium complanatum</name>
    <dbReference type="NCBI Taxonomy" id="34168"/>
    <lineage>
        <taxon>Eukaryota</taxon>
        <taxon>Viridiplantae</taxon>
        <taxon>Streptophyta</taxon>
        <taxon>Embryophyta</taxon>
        <taxon>Tracheophyta</taxon>
        <taxon>Lycopodiopsida</taxon>
        <taxon>Lycopodiales</taxon>
        <taxon>Lycopodiaceae</taxon>
        <taxon>Lycopodioideae</taxon>
        <taxon>Diphasiastrum</taxon>
    </lineage>
</organism>
<evidence type="ECO:0000313" key="2">
    <source>
        <dbReference type="Proteomes" id="UP001162992"/>
    </source>
</evidence>
<keyword evidence="2" id="KW-1185">Reference proteome</keyword>
<reference evidence="2" key="1">
    <citation type="journal article" date="2024" name="Proc. Natl. Acad. Sci. U.S.A.">
        <title>Extraordinary preservation of gene collinearity over three hundred million years revealed in homosporous lycophytes.</title>
        <authorList>
            <person name="Li C."/>
            <person name="Wickell D."/>
            <person name="Kuo L.Y."/>
            <person name="Chen X."/>
            <person name="Nie B."/>
            <person name="Liao X."/>
            <person name="Peng D."/>
            <person name="Ji J."/>
            <person name="Jenkins J."/>
            <person name="Williams M."/>
            <person name="Shu S."/>
            <person name="Plott C."/>
            <person name="Barry K."/>
            <person name="Rajasekar S."/>
            <person name="Grimwood J."/>
            <person name="Han X."/>
            <person name="Sun S."/>
            <person name="Hou Z."/>
            <person name="He W."/>
            <person name="Dai G."/>
            <person name="Sun C."/>
            <person name="Schmutz J."/>
            <person name="Leebens-Mack J.H."/>
            <person name="Li F.W."/>
            <person name="Wang L."/>
        </authorList>
    </citation>
    <scope>NUCLEOTIDE SEQUENCE [LARGE SCALE GENOMIC DNA]</scope>
    <source>
        <strain evidence="2">cv. PW_Plant_1</strain>
    </source>
</reference>
<protein>
    <submittedName>
        <fullName evidence="1">Uncharacterized protein</fullName>
    </submittedName>
</protein>
<sequence>MELGNEIDKDHVSNYLTLLFNCSKNESHTPRQSFKLLSRRLRNNFRVLSNNGVLSLATLKEGAAVVFGCPREKFTAAEVESVRAFISQGGAVLILSKEGVAASQKANINDIIQEFGITVNSDVLVQSIQDKYFHPKEVLLKGEGVLCKELKINLGAEELQMVYPYGATLVVEQPAKAVLYSGFFSYPISCPLGAFWQEANGKGRVAVLGSVSIFEDAWLDKEENAKFCDLLFLWLAGKKDIEFEKANEEEELDVRHSEHVSNTETLANRLRCCLQFEMPIPPLQPAVFPPVLRELSAPAVDLFDLDDCFASPTIRLAQLTNKCKCADPDNLVLYISEAASILDLTPKEFRERDFSSKDSAKAILANLLREIIQLKKLSNNEFTI</sequence>
<dbReference type="Proteomes" id="UP001162992">
    <property type="component" value="Chromosome 17"/>
</dbReference>
<gene>
    <name evidence="1" type="ORF">O6H91_17G054200</name>
</gene>
<evidence type="ECO:0000313" key="1">
    <source>
        <dbReference type="EMBL" id="KAJ7525508.1"/>
    </source>
</evidence>
<accession>A0ACC2B6T1</accession>
<comment type="caution">
    <text evidence="1">The sequence shown here is derived from an EMBL/GenBank/DDBJ whole genome shotgun (WGS) entry which is preliminary data.</text>
</comment>